<keyword evidence="9" id="KW-1185">Reference proteome</keyword>
<evidence type="ECO:0000256" key="5">
    <source>
        <dbReference type="PIRSR" id="PIRSR000097-2"/>
    </source>
</evidence>
<dbReference type="SUPFAM" id="SSF51430">
    <property type="entry name" value="NAD(P)-linked oxidoreductase"/>
    <property type="match status" value="1"/>
</dbReference>
<feature type="domain" description="NADP-dependent oxidoreductase" evidence="7">
    <location>
        <begin position="23"/>
        <end position="264"/>
    </location>
</feature>
<evidence type="ECO:0000256" key="1">
    <source>
        <dbReference type="ARBA" id="ARBA00007905"/>
    </source>
</evidence>
<keyword evidence="2" id="KW-0521">NADP</keyword>
<dbReference type="PANTHER" id="PTHR43827">
    <property type="entry name" value="2,5-DIKETO-D-GLUCONIC ACID REDUCTASE"/>
    <property type="match status" value="1"/>
</dbReference>
<proteinExistence type="inferred from homology"/>
<dbReference type="OrthoDB" id="9804790at2"/>
<gene>
    <name evidence="8" type="ORF">A0O21_03285</name>
</gene>
<dbReference type="EMBL" id="CP014699">
    <property type="protein sequence ID" value="AND80411.1"/>
    <property type="molecule type" value="Genomic_DNA"/>
</dbReference>
<dbReference type="Proteomes" id="UP000077317">
    <property type="component" value="Chromosome"/>
</dbReference>
<dbReference type="Pfam" id="PF00248">
    <property type="entry name" value="Aldo_ket_red"/>
    <property type="match status" value="1"/>
</dbReference>
<evidence type="ECO:0000313" key="8">
    <source>
        <dbReference type="EMBL" id="AND80411.1"/>
    </source>
</evidence>
<dbReference type="GO" id="GO:0016616">
    <property type="term" value="F:oxidoreductase activity, acting on the CH-OH group of donors, NAD or NADP as acceptor"/>
    <property type="evidence" value="ECO:0007669"/>
    <property type="project" value="UniProtKB-ARBA"/>
</dbReference>
<reference evidence="8 9" key="1">
    <citation type="journal article" date="2016" name="Int. J. Syst. Evol. Microbiol.">
        <title>Streptococcuspantholopis sp. nov., isolated from faeces of the Tibetan antelope (Pantholops hodgsonii).</title>
        <authorList>
            <person name="Bai X."/>
            <person name="Xiong Y."/>
            <person name="Lu S."/>
            <person name="Jin D."/>
            <person name="Lai X."/>
            <person name="Yang J."/>
            <person name="Niu L."/>
            <person name="Hu S."/>
            <person name="Meng X."/>
            <person name="Pu J."/>
            <person name="Ye C."/>
            <person name="Xu J."/>
        </authorList>
    </citation>
    <scope>NUCLEOTIDE SEQUENCE [LARGE SCALE GENOMIC DNA]</scope>
    <source>
        <strain evidence="8 9">TA 26</strain>
    </source>
</reference>
<dbReference type="Gene3D" id="3.20.20.100">
    <property type="entry name" value="NADP-dependent oxidoreductase domain"/>
    <property type="match status" value="1"/>
</dbReference>
<dbReference type="PROSITE" id="PS00798">
    <property type="entry name" value="ALDOKETO_REDUCTASE_1"/>
    <property type="match status" value="1"/>
</dbReference>
<reference evidence="9" key="2">
    <citation type="submission" date="2016-03" db="EMBL/GenBank/DDBJ databases">
        <title>Streptococcus antelopensis sp. nov., isolated from the feces of the Tibetan antelope (Pantholops hodgsonii) in Hoh Xil National Nature Reserve, Qinghai, China.</title>
        <authorList>
            <person name="Bai X."/>
        </authorList>
    </citation>
    <scope>NUCLEOTIDE SEQUENCE [LARGE SCALE GENOMIC DNA]</scope>
    <source>
        <strain evidence="9">TA 26</strain>
    </source>
</reference>
<name>A0A172QAE0_9STRE</name>
<dbReference type="InterPro" id="IPR018170">
    <property type="entry name" value="Aldo/ket_reductase_CS"/>
</dbReference>
<dbReference type="FunFam" id="3.20.20.100:FF:000002">
    <property type="entry name" value="2,5-diketo-D-gluconic acid reductase A"/>
    <property type="match status" value="1"/>
</dbReference>
<dbReference type="STRING" id="1811193.A0O21_03285"/>
<dbReference type="PROSITE" id="PS00062">
    <property type="entry name" value="ALDOKETO_REDUCTASE_2"/>
    <property type="match status" value="1"/>
</dbReference>
<feature type="site" description="Lowers pKa of active site Tyr" evidence="6">
    <location>
        <position position="80"/>
    </location>
</feature>
<evidence type="ECO:0000256" key="2">
    <source>
        <dbReference type="ARBA" id="ARBA00022857"/>
    </source>
</evidence>
<evidence type="ECO:0000256" key="3">
    <source>
        <dbReference type="ARBA" id="ARBA00023002"/>
    </source>
</evidence>
<dbReference type="InterPro" id="IPR020471">
    <property type="entry name" value="AKR"/>
</dbReference>
<dbReference type="CDD" id="cd19071">
    <property type="entry name" value="AKR_AKR1-5-like"/>
    <property type="match status" value="1"/>
</dbReference>
<organism evidence="8 9">
    <name type="scientific">Streptococcus pantholopis</name>
    <dbReference type="NCBI Taxonomy" id="1811193"/>
    <lineage>
        <taxon>Bacteria</taxon>
        <taxon>Bacillati</taxon>
        <taxon>Bacillota</taxon>
        <taxon>Bacilli</taxon>
        <taxon>Lactobacillales</taxon>
        <taxon>Streptococcaceae</taxon>
        <taxon>Streptococcus</taxon>
    </lineage>
</organism>
<feature type="binding site" evidence="5">
    <location>
        <position position="111"/>
    </location>
    <ligand>
        <name>substrate</name>
    </ligand>
</feature>
<dbReference type="PRINTS" id="PR00069">
    <property type="entry name" value="ALDKETRDTASE"/>
</dbReference>
<evidence type="ECO:0000259" key="7">
    <source>
        <dbReference type="Pfam" id="PF00248"/>
    </source>
</evidence>
<dbReference type="PIRSF" id="PIRSF000097">
    <property type="entry name" value="AKR"/>
    <property type="match status" value="1"/>
</dbReference>
<dbReference type="AlphaFoldDB" id="A0A172QAE0"/>
<evidence type="ECO:0000256" key="4">
    <source>
        <dbReference type="PIRSR" id="PIRSR000097-1"/>
    </source>
</evidence>
<evidence type="ECO:0000256" key="6">
    <source>
        <dbReference type="PIRSR" id="PIRSR000097-3"/>
    </source>
</evidence>
<dbReference type="KEGG" id="spat:A0O21_03285"/>
<dbReference type="PANTHER" id="PTHR43827:SF3">
    <property type="entry name" value="NADP-DEPENDENT OXIDOREDUCTASE DOMAIN-CONTAINING PROTEIN"/>
    <property type="match status" value="1"/>
</dbReference>
<dbReference type="InterPro" id="IPR036812">
    <property type="entry name" value="NAD(P)_OxRdtase_dom_sf"/>
</dbReference>
<evidence type="ECO:0000313" key="9">
    <source>
        <dbReference type="Proteomes" id="UP000077317"/>
    </source>
</evidence>
<accession>A0A172QAE0</accession>
<protein>
    <submittedName>
        <fullName evidence="8">Aldo/keto reductase</fullName>
    </submittedName>
</protein>
<dbReference type="InterPro" id="IPR023210">
    <property type="entry name" value="NADP_OxRdtase_dom"/>
</dbReference>
<keyword evidence="3" id="KW-0560">Oxidoreductase</keyword>
<sequence>MPQFDAKKQTVTLNDGNVMPVYGLGTYSLTGSTVKEAVSSALKQGYRLIDTAYMYHNEKEIGEAIRESGLPREEIFLTTKIYPSQFNDPESAIEAALDELDIDYIDMMLLHHPGDDDVKAYQAMEKYQKAGKIKSIGLSNYYIDELKAFLPQVETMPALVQNEIHPYYQDSQATTYIQSLGIVVEAWYPLGGRGYQEELLSDPVLEKIAEKYDKSVAQIILRWEQQRQIITIPGSSNPEHQAENQAIFDFQLTEEEMQEINQLNRDEKHDWY</sequence>
<comment type="similarity">
    <text evidence="1">Belongs to the aldo/keto reductase family.</text>
</comment>
<feature type="active site" description="Proton donor" evidence="4">
    <location>
        <position position="55"/>
    </location>
</feature>